<dbReference type="FunFam" id="3.40.50.300:FF:000398">
    <property type="entry name" value="Type IV pilus assembly ATPase PilB"/>
    <property type="match status" value="1"/>
</dbReference>
<sequence length="580" mass="65475">MAHPYHDPDYLFPRLEAAGYLAPEQTASLRAKLAIPRRRGQDLVQWIHSLKLPRRDDPLRPLEEADILALVAGDRGWRFRRLDPLDLDMEVVTRTLPASFAGRRLVLPVEWDGKTLEVACYDPLDAELRQDVERACKTAIRLSVAPRGDIEQIIREFFGFKKSIAAAQDLLQGPSVDISNLEQLIRLQGIEGAHSDKHIQQAVDHLLQYAMEQRASDIHIEPKRNESVVRLRIDGVLHVVHRLPRVVHEAICSRIKAISRLDIAEKRRPQDGRLKIAWKDDEAEVRVSTVPVAFGEKMVLRLQSADILFRNLEELGFSPRDLETYTRFLQHTYGIVLMTGPTGSGKSTTLYSTLRHLNSPEINIVTVEDPVEMIHEDFNQIAVQPAVDVTFASILRNILRQDPDVIMIGEIRDLETARYAIQAALTGHLVFSTLHTNDAASAVTRLMDLGLPSYLIASTLLGVVAQRLVRMICPRCREELTVPADQLRALSCEVPDDPVRILRGKGCSYCRNTGYWGRIGIYEVLAVSDEIRKMIHDRADEMGIKRQAMKEGMTPLRHDACRKVLEGITTVEEVIRATAT</sequence>
<dbReference type="PANTHER" id="PTHR30258">
    <property type="entry name" value="TYPE II SECRETION SYSTEM PROTEIN GSPE-RELATED"/>
    <property type="match status" value="1"/>
</dbReference>
<organism evidence="5 6">
    <name type="scientific">Dissulfurirhabdus thermomarina</name>
    <dbReference type="NCBI Taxonomy" id="1765737"/>
    <lineage>
        <taxon>Bacteria</taxon>
        <taxon>Deltaproteobacteria</taxon>
        <taxon>Dissulfurirhabdaceae</taxon>
        <taxon>Dissulfurirhabdus</taxon>
    </lineage>
</organism>
<name>A0A6N9TX90_DISTH</name>
<comment type="similarity">
    <text evidence="1">Belongs to the GSP E family.</text>
</comment>
<dbReference type="RefSeq" id="WP_163299212.1">
    <property type="nucleotide sequence ID" value="NZ_JAAGRR010000120.1"/>
</dbReference>
<evidence type="ECO:0000313" key="6">
    <source>
        <dbReference type="Proteomes" id="UP000469346"/>
    </source>
</evidence>
<dbReference type="SMART" id="SM00382">
    <property type="entry name" value="AAA"/>
    <property type="match status" value="1"/>
</dbReference>
<dbReference type="Pfam" id="PF00437">
    <property type="entry name" value="T2SSE"/>
    <property type="match status" value="1"/>
</dbReference>
<dbReference type="GO" id="GO:0016887">
    <property type="term" value="F:ATP hydrolysis activity"/>
    <property type="evidence" value="ECO:0007669"/>
    <property type="project" value="TreeGrafter"/>
</dbReference>
<dbReference type="AlphaFoldDB" id="A0A6N9TX90"/>
<reference evidence="5 6" key="1">
    <citation type="submission" date="2020-02" db="EMBL/GenBank/DDBJ databases">
        <title>Comparative genomics of sulfur disproportionating microorganisms.</title>
        <authorList>
            <person name="Ward L.M."/>
            <person name="Bertran E."/>
            <person name="Johnston D.T."/>
        </authorList>
    </citation>
    <scope>NUCLEOTIDE SEQUENCE [LARGE SCALE GENOMIC DNA]</scope>
    <source>
        <strain evidence="5 6">DSM 100025</strain>
    </source>
</reference>
<protein>
    <submittedName>
        <fullName evidence="5">Type II/IV secretion system protein</fullName>
    </submittedName>
</protein>
<dbReference type="InterPro" id="IPR003593">
    <property type="entry name" value="AAA+_ATPase"/>
</dbReference>
<dbReference type="Proteomes" id="UP000469346">
    <property type="component" value="Unassembled WGS sequence"/>
</dbReference>
<dbReference type="Gene3D" id="3.40.50.300">
    <property type="entry name" value="P-loop containing nucleotide triphosphate hydrolases"/>
    <property type="match status" value="1"/>
</dbReference>
<keyword evidence="6" id="KW-1185">Reference proteome</keyword>
<evidence type="ECO:0000259" key="4">
    <source>
        <dbReference type="PROSITE" id="PS00662"/>
    </source>
</evidence>
<dbReference type="InterPro" id="IPR001482">
    <property type="entry name" value="T2SS/T4SS_dom"/>
</dbReference>
<dbReference type="Pfam" id="PF05157">
    <property type="entry name" value="MshEN"/>
    <property type="match status" value="1"/>
</dbReference>
<dbReference type="SUPFAM" id="SSF52540">
    <property type="entry name" value="P-loop containing nucleoside triphosphate hydrolases"/>
    <property type="match status" value="1"/>
</dbReference>
<gene>
    <name evidence="5" type="ORF">G3N55_09615</name>
</gene>
<evidence type="ECO:0000313" key="5">
    <source>
        <dbReference type="EMBL" id="NDY43096.1"/>
    </source>
</evidence>
<evidence type="ECO:0000256" key="3">
    <source>
        <dbReference type="ARBA" id="ARBA00022840"/>
    </source>
</evidence>
<evidence type="ECO:0000256" key="1">
    <source>
        <dbReference type="ARBA" id="ARBA00006611"/>
    </source>
</evidence>
<dbReference type="GO" id="GO:0005524">
    <property type="term" value="F:ATP binding"/>
    <property type="evidence" value="ECO:0007669"/>
    <property type="project" value="UniProtKB-KW"/>
</dbReference>
<keyword evidence="3" id="KW-0067">ATP-binding</keyword>
<dbReference type="PANTHER" id="PTHR30258:SF13">
    <property type="entry name" value="SECRETION PATHWAY ATPASE-RELATED"/>
    <property type="match status" value="1"/>
</dbReference>
<dbReference type="Gene3D" id="3.30.450.90">
    <property type="match status" value="1"/>
</dbReference>
<dbReference type="InterPro" id="IPR037257">
    <property type="entry name" value="T2SS_E_N_sf"/>
</dbReference>
<dbReference type="InterPro" id="IPR007831">
    <property type="entry name" value="T2SS_GspE_N"/>
</dbReference>
<dbReference type="CDD" id="cd01129">
    <property type="entry name" value="PulE-GspE-like"/>
    <property type="match status" value="1"/>
</dbReference>
<dbReference type="EMBL" id="JAAGRR010000120">
    <property type="protein sequence ID" value="NDY43096.1"/>
    <property type="molecule type" value="Genomic_DNA"/>
</dbReference>
<dbReference type="Gene3D" id="3.30.300.160">
    <property type="entry name" value="Type II secretion system, protein E, N-terminal domain"/>
    <property type="match status" value="1"/>
</dbReference>
<dbReference type="PROSITE" id="PS00662">
    <property type="entry name" value="T2SP_E"/>
    <property type="match status" value="1"/>
</dbReference>
<feature type="domain" description="Bacterial type II secretion system protein E" evidence="4">
    <location>
        <begin position="399"/>
        <end position="413"/>
    </location>
</feature>
<keyword evidence="2" id="KW-0547">Nucleotide-binding</keyword>
<dbReference type="InterPro" id="IPR027417">
    <property type="entry name" value="P-loop_NTPase"/>
</dbReference>
<proteinExistence type="inferred from homology"/>
<dbReference type="GO" id="GO:0005886">
    <property type="term" value="C:plasma membrane"/>
    <property type="evidence" value="ECO:0007669"/>
    <property type="project" value="TreeGrafter"/>
</dbReference>
<comment type="caution">
    <text evidence="5">The sequence shown here is derived from an EMBL/GenBank/DDBJ whole genome shotgun (WGS) entry which is preliminary data.</text>
</comment>
<evidence type="ECO:0000256" key="2">
    <source>
        <dbReference type="ARBA" id="ARBA00022741"/>
    </source>
</evidence>
<dbReference type="SUPFAM" id="SSF160246">
    <property type="entry name" value="EspE N-terminal domain-like"/>
    <property type="match status" value="1"/>
</dbReference>
<accession>A0A6N9TX90</accession>